<evidence type="ECO:0000313" key="7">
    <source>
        <dbReference type="EMBL" id="TGY92830.1"/>
    </source>
</evidence>
<dbReference type="Pfam" id="PF01327">
    <property type="entry name" value="Pep_deformylase"/>
    <property type="match status" value="1"/>
</dbReference>
<comment type="catalytic activity">
    <reaction evidence="6">
        <text>N-terminal N-formyl-L-methionyl-[peptide] + H2O = N-terminal L-methionyl-[peptide] + formate</text>
        <dbReference type="Rhea" id="RHEA:24420"/>
        <dbReference type="Rhea" id="RHEA-COMP:10639"/>
        <dbReference type="Rhea" id="RHEA-COMP:10640"/>
        <dbReference type="ChEBI" id="CHEBI:15377"/>
        <dbReference type="ChEBI" id="CHEBI:15740"/>
        <dbReference type="ChEBI" id="CHEBI:49298"/>
        <dbReference type="ChEBI" id="CHEBI:64731"/>
        <dbReference type="EC" id="3.5.1.88"/>
    </reaction>
</comment>
<evidence type="ECO:0000256" key="2">
    <source>
        <dbReference type="ARBA" id="ARBA00022723"/>
    </source>
</evidence>
<accession>A0A4S2HA93</accession>
<comment type="similarity">
    <text evidence="1 6">Belongs to the polypeptide deformylase family.</text>
</comment>
<dbReference type="NCBIfam" id="NF001159">
    <property type="entry name" value="PRK00150.1-3"/>
    <property type="match status" value="1"/>
</dbReference>
<dbReference type="Gene3D" id="3.90.45.10">
    <property type="entry name" value="Peptide deformylase"/>
    <property type="match status" value="1"/>
</dbReference>
<dbReference type="AlphaFoldDB" id="A0A4S2HA93"/>
<dbReference type="InterPro" id="IPR036821">
    <property type="entry name" value="Peptide_deformylase_sf"/>
</dbReference>
<dbReference type="FunFam" id="3.90.45.10:FF:000001">
    <property type="entry name" value="Peptide deformylase"/>
    <property type="match status" value="1"/>
</dbReference>
<dbReference type="Proteomes" id="UP000305451">
    <property type="component" value="Unassembled WGS sequence"/>
</dbReference>
<feature type="active site" evidence="6">
    <location>
        <position position="135"/>
    </location>
</feature>
<dbReference type="GO" id="GO:0042586">
    <property type="term" value="F:peptide deformylase activity"/>
    <property type="evidence" value="ECO:0007669"/>
    <property type="project" value="UniProtKB-UniRule"/>
</dbReference>
<dbReference type="EMBL" id="SRXV01000002">
    <property type="protein sequence ID" value="TGY92830.1"/>
    <property type="molecule type" value="Genomic_DNA"/>
</dbReference>
<proteinExistence type="inferred from homology"/>
<dbReference type="PANTHER" id="PTHR10458">
    <property type="entry name" value="PEPTIDE DEFORMYLASE"/>
    <property type="match status" value="1"/>
</dbReference>
<dbReference type="PRINTS" id="PR01576">
    <property type="entry name" value="PDEFORMYLASE"/>
</dbReference>
<evidence type="ECO:0000256" key="6">
    <source>
        <dbReference type="HAMAP-Rule" id="MF_00163"/>
    </source>
</evidence>
<keyword evidence="2 6" id="KW-0479">Metal-binding</keyword>
<feature type="binding site" evidence="6">
    <location>
        <position position="138"/>
    </location>
    <ligand>
        <name>Fe cation</name>
        <dbReference type="ChEBI" id="CHEBI:24875"/>
    </ligand>
</feature>
<comment type="function">
    <text evidence="6">Removes the formyl group from the N-terminal Met of newly synthesized proteins. Requires at least a dipeptide for an efficient rate of reaction. N-terminal L-methionine is a prerequisite for activity but the enzyme has broad specificity at other positions.</text>
</comment>
<dbReference type="InterPro" id="IPR023635">
    <property type="entry name" value="Peptide_deformylase"/>
</dbReference>
<dbReference type="GO" id="GO:0006412">
    <property type="term" value="P:translation"/>
    <property type="evidence" value="ECO:0007669"/>
    <property type="project" value="UniProtKB-UniRule"/>
</dbReference>
<evidence type="ECO:0000256" key="3">
    <source>
        <dbReference type="ARBA" id="ARBA00022801"/>
    </source>
</evidence>
<dbReference type="EC" id="3.5.1.88" evidence="6"/>
<reference evidence="7 8" key="1">
    <citation type="journal article" date="2013" name="Int. J. Syst. Evol. Microbiol.">
        <title>Marinicauda pacifica gen. nov., sp. nov., a prosthecate alphaproteobacterium of the family Hyphomonadaceae isolated from deep seawater.</title>
        <authorList>
            <person name="Zhang X.Y."/>
            <person name="Li G.W."/>
            <person name="Wang C.S."/>
            <person name="Zhang Y.J."/>
            <person name="Xu X.W."/>
            <person name="Li H."/>
            <person name="Liu A."/>
            <person name="Liu C."/>
            <person name="Xie B.B."/>
            <person name="Qin Q.L."/>
            <person name="Xu Z."/>
            <person name="Chen X.L."/>
            <person name="Zhou B.C."/>
            <person name="Zhang Y.Z."/>
        </authorList>
    </citation>
    <scope>NUCLEOTIDE SEQUENCE [LARGE SCALE GENOMIC DNA]</scope>
    <source>
        <strain evidence="7 8">P-1 km-3</strain>
    </source>
</reference>
<evidence type="ECO:0000256" key="1">
    <source>
        <dbReference type="ARBA" id="ARBA00010759"/>
    </source>
</evidence>
<evidence type="ECO:0000256" key="5">
    <source>
        <dbReference type="ARBA" id="ARBA00023004"/>
    </source>
</evidence>
<comment type="cofactor">
    <cofactor evidence="6">
        <name>Fe(2+)</name>
        <dbReference type="ChEBI" id="CHEBI:29033"/>
    </cofactor>
    <text evidence="6">Binds 1 Fe(2+) ion.</text>
</comment>
<feature type="binding site" evidence="6">
    <location>
        <position position="92"/>
    </location>
    <ligand>
        <name>Fe cation</name>
        <dbReference type="ChEBI" id="CHEBI:24875"/>
    </ligand>
</feature>
<gene>
    <name evidence="6" type="primary">def</name>
    <name evidence="7" type="ORF">E5162_07090</name>
</gene>
<sequence>MAVRDIITVPDPRLKTVSKPVDTVDDALRELIDDMVETMYAADGIGLAAIQVGVDKRVIVMDLSEERNAPRVFINPVITPLSEDLKPYQEGCLSVPEVFDEVDRPIRCKVEYLDYEGEAHEEIAEDLYAVCIQHEMDHLEGIVFIDYLSRLKRDRAVKKVQKLVKARSAIAAE</sequence>
<comment type="caution">
    <text evidence="7">The sequence shown here is derived from an EMBL/GenBank/DDBJ whole genome shotgun (WGS) entry which is preliminary data.</text>
</comment>
<keyword evidence="4 6" id="KW-0648">Protein biosynthesis</keyword>
<dbReference type="CDD" id="cd00487">
    <property type="entry name" value="Pep_deformylase"/>
    <property type="match status" value="1"/>
</dbReference>
<dbReference type="GO" id="GO:0046872">
    <property type="term" value="F:metal ion binding"/>
    <property type="evidence" value="ECO:0007669"/>
    <property type="project" value="UniProtKB-KW"/>
</dbReference>
<dbReference type="NCBIfam" id="TIGR00079">
    <property type="entry name" value="pept_deformyl"/>
    <property type="match status" value="1"/>
</dbReference>
<feature type="binding site" evidence="6">
    <location>
        <position position="134"/>
    </location>
    <ligand>
        <name>Fe cation</name>
        <dbReference type="ChEBI" id="CHEBI:24875"/>
    </ligand>
</feature>
<evidence type="ECO:0000313" key="8">
    <source>
        <dbReference type="Proteomes" id="UP000305451"/>
    </source>
</evidence>
<dbReference type="RefSeq" id="WP_135944361.1">
    <property type="nucleotide sequence ID" value="NZ_BMEI01000002.1"/>
</dbReference>
<dbReference type="OrthoDB" id="9804313at2"/>
<dbReference type="HAMAP" id="MF_00163">
    <property type="entry name" value="Pep_deformylase"/>
    <property type="match status" value="1"/>
</dbReference>
<organism evidence="7 8">
    <name type="scientific">Marinicauda pacifica</name>
    <dbReference type="NCBI Taxonomy" id="1133559"/>
    <lineage>
        <taxon>Bacteria</taxon>
        <taxon>Pseudomonadati</taxon>
        <taxon>Pseudomonadota</taxon>
        <taxon>Alphaproteobacteria</taxon>
        <taxon>Maricaulales</taxon>
        <taxon>Maricaulaceae</taxon>
        <taxon>Marinicauda</taxon>
    </lineage>
</organism>
<dbReference type="PANTHER" id="PTHR10458:SF22">
    <property type="entry name" value="PEPTIDE DEFORMYLASE"/>
    <property type="match status" value="1"/>
</dbReference>
<keyword evidence="5 6" id="KW-0408">Iron</keyword>
<evidence type="ECO:0000256" key="4">
    <source>
        <dbReference type="ARBA" id="ARBA00022917"/>
    </source>
</evidence>
<dbReference type="PIRSF" id="PIRSF004749">
    <property type="entry name" value="Pep_def"/>
    <property type="match status" value="1"/>
</dbReference>
<dbReference type="SUPFAM" id="SSF56420">
    <property type="entry name" value="Peptide deformylase"/>
    <property type="match status" value="1"/>
</dbReference>
<keyword evidence="3 6" id="KW-0378">Hydrolase</keyword>
<name>A0A4S2HA93_9PROT</name>
<protein>
    <recommendedName>
        <fullName evidence="6">Peptide deformylase</fullName>
        <shortName evidence="6">PDF</shortName>
        <ecNumber evidence="6">3.5.1.88</ecNumber>
    </recommendedName>
    <alternativeName>
        <fullName evidence="6">Polypeptide deformylase</fullName>
    </alternativeName>
</protein>
<keyword evidence="8" id="KW-1185">Reference proteome</keyword>